<evidence type="ECO:0000313" key="2">
    <source>
        <dbReference type="Proteomes" id="UP000243052"/>
    </source>
</evidence>
<dbReference type="PRINTS" id="PR01548">
    <property type="entry name" value="MEIOTICR114"/>
</dbReference>
<gene>
    <name evidence="1" type="ORF">AW171_hschr63729</name>
</gene>
<dbReference type="RefSeq" id="XP_017988754.1">
    <property type="nucleotide sequence ID" value="XM_018133120.1"/>
</dbReference>
<sequence length="275" mass="31437">MNEFAIPIRKYSQYSLWEPAPQGFKSPKVPLLVDKWKHFPMRENLLFKIGNKSSGTVKIIIVWNDIQVLEEVTTSLQCDLVQFSFKAPSISCKYLYTQGGQTYIRRFQVGFQTGYEFLQTKEVLIKLGFCMRNAFSMRQNSGVIFNNIQPNPSYDYSGGSQIFHQRSQVDNFNTWMAQPSQQQVVWNVVDPVILSQSTPLPPNCNEDLIKEQVEPNGNKKIAGNISKETNSSSSTMVNANSSAVDKNLLQSKLNDRQFMKWVCIKPLIIKLPSEY</sequence>
<dbReference type="Proteomes" id="UP000243052">
    <property type="component" value="Chromosome vi"/>
</dbReference>
<dbReference type="InterPro" id="IPR004354">
    <property type="entry name" value="Meiotic_Rec114"/>
</dbReference>
<dbReference type="Pfam" id="PF03525">
    <property type="entry name" value="Meiotic_rec114"/>
    <property type="match status" value="1"/>
</dbReference>
<name>A0A0X8HUQ9_9SACH</name>
<keyword evidence="2" id="KW-1185">Reference proteome</keyword>
<protein>
    <submittedName>
        <fullName evidence="1">HFL098Cp</fullName>
    </submittedName>
</protein>
<accession>A0A0X8HUQ9</accession>
<proteinExistence type="predicted"/>
<dbReference type="EMBL" id="CP014246">
    <property type="protein sequence ID" value="AMD21758.1"/>
    <property type="molecule type" value="Genomic_DNA"/>
</dbReference>
<evidence type="ECO:0000313" key="1">
    <source>
        <dbReference type="EMBL" id="AMD21758.1"/>
    </source>
</evidence>
<dbReference type="AlphaFoldDB" id="A0A0X8HUQ9"/>
<dbReference type="STRING" id="45286.A0A0X8HUQ9"/>
<dbReference type="GeneID" id="28725063"/>
<dbReference type="OrthoDB" id="4036344at2759"/>
<organism evidence="1 2">
    <name type="scientific">Eremothecium sinecaudum</name>
    <dbReference type="NCBI Taxonomy" id="45286"/>
    <lineage>
        <taxon>Eukaryota</taxon>
        <taxon>Fungi</taxon>
        <taxon>Dikarya</taxon>
        <taxon>Ascomycota</taxon>
        <taxon>Saccharomycotina</taxon>
        <taxon>Saccharomycetes</taxon>
        <taxon>Saccharomycetales</taxon>
        <taxon>Saccharomycetaceae</taxon>
        <taxon>Eremothecium</taxon>
    </lineage>
</organism>
<reference evidence="1 2" key="1">
    <citation type="submission" date="2016-01" db="EMBL/GenBank/DDBJ databases">
        <title>Genome sequence of the yeast Holleya sinecauda.</title>
        <authorList>
            <person name="Dietrich F.S."/>
        </authorList>
    </citation>
    <scope>NUCLEOTIDE SEQUENCE [LARGE SCALE GENOMIC DNA]</scope>
    <source>
        <strain evidence="1 2">ATCC 58844</strain>
    </source>
</reference>
<dbReference type="GO" id="GO:0007131">
    <property type="term" value="P:reciprocal meiotic recombination"/>
    <property type="evidence" value="ECO:0007669"/>
    <property type="project" value="InterPro"/>
</dbReference>